<evidence type="ECO:0000256" key="5">
    <source>
        <dbReference type="ARBA" id="ARBA00022692"/>
    </source>
</evidence>
<dbReference type="PANTHER" id="PTHR22760">
    <property type="entry name" value="GLYCOSYLTRANSFERASE"/>
    <property type="match status" value="1"/>
</dbReference>
<keyword evidence="11" id="KW-0732">Signal</keyword>
<reference evidence="12" key="1">
    <citation type="submission" date="2020-11" db="EMBL/GenBank/DDBJ databases">
        <authorList>
            <consortium name="DOE Joint Genome Institute"/>
            <person name="Ahrendt S."/>
            <person name="Riley R."/>
            <person name="Andreopoulos W."/>
            <person name="LaButti K."/>
            <person name="Pangilinan J."/>
            <person name="Ruiz-duenas F.J."/>
            <person name="Barrasa J.M."/>
            <person name="Sanchez-Garcia M."/>
            <person name="Camarero S."/>
            <person name="Miyauchi S."/>
            <person name="Serrano A."/>
            <person name="Linde D."/>
            <person name="Babiker R."/>
            <person name="Drula E."/>
            <person name="Ayuso-Fernandez I."/>
            <person name="Pacheco R."/>
            <person name="Padilla G."/>
            <person name="Ferreira P."/>
            <person name="Barriuso J."/>
            <person name="Kellner H."/>
            <person name="Castanera R."/>
            <person name="Alfaro M."/>
            <person name="Ramirez L."/>
            <person name="Pisabarro A.G."/>
            <person name="Kuo A."/>
            <person name="Tritt A."/>
            <person name="Lipzen A."/>
            <person name="He G."/>
            <person name="Yan M."/>
            <person name="Ng V."/>
            <person name="Cullen D."/>
            <person name="Martin F."/>
            <person name="Rosso M.-N."/>
            <person name="Henrissat B."/>
            <person name="Hibbett D."/>
            <person name="Martinez A.T."/>
            <person name="Grigoriev I.V."/>
        </authorList>
    </citation>
    <scope>NUCLEOTIDE SEQUENCE</scope>
    <source>
        <strain evidence="12">AH 44721</strain>
    </source>
</reference>
<evidence type="ECO:0000256" key="2">
    <source>
        <dbReference type="ARBA" id="ARBA00006065"/>
    </source>
</evidence>
<evidence type="ECO:0000256" key="1">
    <source>
        <dbReference type="ARBA" id="ARBA00004477"/>
    </source>
</evidence>
<feature type="transmembrane region" description="Helical" evidence="10">
    <location>
        <begin position="274"/>
        <end position="295"/>
    </location>
</feature>
<dbReference type="Proteomes" id="UP000724874">
    <property type="component" value="Unassembled WGS sequence"/>
</dbReference>
<keyword evidence="4" id="KW-0808">Transferase</keyword>
<dbReference type="AlphaFoldDB" id="A0A9P5P2H0"/>
<dbReference type="InterPro" id="IPR005599">
    <property type="entry name" value="GPI_mannosylTrfase"/>
</dbReference>
<evidence type="ECO:0000313" key="12">
    <source>
        <dbReference type="EMBL" id="KAF8912019.1"/>
    </source>
</evidence>
<evidence type="ECO:0000256" key="11">
    <source>
        <dbReference type="SAM" id="SignalP"/>
    </source>
</evidence>
<evidence type="ECO:0000256" key="6">
    <source>
        <dbReference type="ARBA" id="ARBA00022824"/>
    </source>
</evidence>
<feature type="transmembrane region" description="Helical" evidence="10">
    <location>
        <begin position="383"/>
        <end position="412"/>
    </location>
</feature>
<comment type="caution">
    <text evidence="12">The sequence shown here is derived from an EMBL/GenBank/DDBJ whole genome shotgun (WGS) entry which is preliminary data.</text>
</comment>
<feature type="signal peptide" evidence="11">
    <location>
        <begin position="1"/>
        <end position="18"/>
    </location>
</feature>
<dbReference type="GO" id="GO:0005789">
    <property type="term" value="C:endoplasmic reticulum membrane"/>
    <property type="evidence" value="ECO:0007669"/>
    <property type="project" value="UniProtKB-SubCell"/>
</dbReference>
<feature type="transmembrane region" description="Helical" evidence="10">
    <location>
        <begin position="302"/>
        <end position="320"/>
    </location>
</feature>
<evidence type="ECO:0000256" key="7">
    <source>
        <dbReference type="ARBA" id="ARBA00022989"/>
    </source>
</evidence>
<accession>A0A9P5P2H0</accession>
<evidence type="ECO:0000256" key="9">
    <source>
        <dbReference type="ARBA" id="ARBA00024708"/>
    </source>
</evidence>
<dbReference type="PANTHER" id="PTHR22760:SF4">
    <property type="entry name" value="GPI MANNOSYLTRANSFERASE 3"/>
    <property type="match status" value="1"/>
</dbReference>
<evidence type="ECO:0000256" key="4">
    <source>
        <dbReference type="ARBA" id="ARBA00022679"/>
    </source>
</evidence>
<sequence>MQASTYLALAIRIFIALCTRTFFQPDEYFQSLEPAHHLVFGYGVRTWEWTISHPIRSIIYPALNVPIYWLLNVVGLVDSGCLGDWLLIALPKVLHGTLAALTDIYLGELARFALGSDYVTAALLVSLSSFFHALALSRSLSNSLETSLTTIAFAHYPWDASSNFSPHVLFNRSKLRKMAVFSALACMIRPTNAVIWVFLYANLFVAVRKHKRIAVAILRDITMIGLSSILFLFAVDSLYYGKPTFTPLNFLKTNLSSVSLFYGANSWHYYLTQAIPILCTTALPFTVHGAWTVLFKSPHNQALWTMLHTVIWTTGIYSFAGHKEWRFLHPILPLLHIFATKSLVDSSSQVKKREHGRLLPNTVKGPTSAVKRFLRLPDIPHKYLTLLLLTLPVSLYAILFYCSGSISVLSYFRTRPRDGLGNGFVGFLMPCHSTPGYSYLHRDKLLDGGMWALGCEPPFGGEDPSTYKDQTNIFFDSPKAYLLTYFPNAVDPSFPPSPFPTSIPGAPAPVPTLSKSSGKLVYPWRHEWPRYLVFFGDLLNRKGIQVLLEEKGYKEVWRAGRDWEGEGDRRGGVRVWQWLP</sequence>
<evidence type="ECO:0000256" key="3">
    <source>
        <dbReference type="ARBA" id="ARBA00022676"/>
    </source>
</evidence>
<gene>
    <name evidence="12" type="ORF">CPB84DRAFT_1722452</name>
</gene>
<dbReference type="EMBL" id="JADNYJ010000003">
    <property type="protein sequence ID" value="KAF8912019.1"/>
    <property type="molecule type" value="Genomic_DNA"/>
</dbReference>
<keyword evidence="13" id="KW-1185">Reference proteome</keyword>
<keyword evidence="8 10" id="KW-0472">Membrane</keyword>
<evidence type="ECO:0000256" key="10">
    <source>
        <dbReference type="RuleBase" id="RU363075"/>
    </source>
</evidence>
<feature type="chain" id="PRO_5040412117" description="Mannosyltransferase" evidence="11">
    <location>
        <begin position="19"/>
        <end position="580"/>
    </location>
</feature>
<dbReference type="GO" id="GO:0000026">
    <property type="term" value="F:alpha-1,2-mannosyltransferase activity"/>
    <property type="evidence" value="ECO:0007669"/>
    <property type="project" value="TreeGrafter"/>
</dbReference>
<keyword evidence="3 10" id="KW-0328">Glycosyltransferase</keyword>
<dbReference type="OrthoDB" id="416834at2759"/>
<name>A0A9P5P2H0_GYMJU</name>
<dbReference type="EC" id="2.4.1.-" evidence="10"/>
<keyword evidence="5 10" id="KW-0812">Transmembrane</keyword>
<comment type="subcellular location">
    <subcellularLocation>
        <location evidence="1 10">Endoplasmic reticulum membrane</location>
        <topology evidence="1 10">Multi-pass membrane protein</topology>
    </subcellularLocation>
</comment>
<evidence type="ECO:0000313" key="13">
    <source>
        <dbReference type="Proteomes" id="UP000724874"/>
    </source>
</evidence>
<organism evidence="12 13">
    <name type="scientific">Gymnopilus junonius</name>
    <name type="common">Spectacular rustgill mushroom</name>
    <name type="synonym">Gymnopilus spectabilis subsp. junonius</name>
    <dbReference type="NCBI Taxonomy" id="109634"/>
    <lineage>
        <taxon>Eukaryota</taxon>
        <taxon>Fungi</taxon>
        <taxon>Dikarya</taxon>
        <taxon>Basidiomycota</taxon>
        <taxon>Agaricomycotina</taxon>
        <taxon>Agaricomycetes</taxon>
        <taxon>Agaricomycetidae</taxon>
        <taxon>Agaricales</taxon>
        <taxon>Agaricineae</taxon>
        <taxon>Hymenogastraceae</taxon>
        <taxon>Gymnopilus</taxon>
    </lineage>
</organism>
<evidence type="ECO:0000256" key="8">
    <source>
        <dbReference type="ARBA" id="ARBA00023136"/>
    </source>
</evidence>
<comment type="similarity">
    <text evidence="2">Belongs to the glycosyltransferase 22 family. PIGB subfamily.</text>
</comment>
<comment type="function">
    <text evidence="9">Mannosyltransferase involved in glycosylphosphatidylinositol-anchor biosynthesis. Transfers the third mannose to Man2-GlcN-acyl-PI during GPI precursor assembly.</text>
</comment>
<keyword evidence="7 10" id="KW-1133">Transmembrane helix</keyword>
<keyword evidence="6 10" id="KW-0256">Endoplasmic reticulum</keyword>
<feature type="transmembrane region" description="Helical" evidence="10">
    <location>
        <begin position="178"/>
        <end position="201"/>
    </location>
</feature>
<feature type="transmembrane region" description="Helical" evidence="10">
    <location>
        <begin position="213"/>
        <end position="235"/>
    </location>
</feature>
<proteinExistence type="inferred from homology"/>
<dbReference type="Pfam" id="PF03901">
    <property type="entry name" value="Glyco_transf_22"/>
    <property type="match status" value="1"/>
</dbReference>
<dbReference type="GO" id="GO:0006506">
    <property type="term" value="P:GPI anchor biosynthetic process"/>
    <property type="evidence" value="ECO:0007669"/>
    <property type="project" value="TreeGrafter"/>
</dbReference>
<protein>
    <recommendedName>
        <fullName evidence="10">Mannosyltransferase</fullName>
        <ecNumber evidence="10">2.4.1.-</ecNumber>
    </recommendedName>
</protein>